<sequence length="217" mass="24222">MRWDSNPPCKNRSATKTPTSTLSQQALDGTPATRADMPSMKVKGQTRKEAFDPTRSLTSPRHQVRLGAWNAQTRFAKLTIVQCYAPTGFATADEKDEFYSKLQEVLIYIPKHDITMVMGDLNAKVGSDNTGFEEYMGKQGLGTQPRKARYIEGKRKEIEMKKGPITCLEIEKAIAKSNRAPGEDRITADMLKADPSMSSKCLSQFNKVWAEEKVPDA</sequence>
<protein>
    <submittedName>
        <fullName evidence="2">Craniofacial development protein 2</fullName>
    </submittedName>
</protein>
<keyword evidence="3" id="KW-1185">Reference proteome</keyword>
<feature type="compositionally biased region" description="Polar residues" evidence="1">
    <location>
        <begin position="12"/>
        <end position="27"/>
    </location>
</feature>
<gene>
    <name evidence="2" type="ORF">ElyMa_006036700</name>
</gene>
<evidence type="ECO:0000313" key="2">
    <source>
        <dbReference type="EMBL" id="GFR85764.1"/>
    </source>
</evidence>
<dbReference type="Gene3D" id="3.60.10.10">
    <property type="entry name" value="Endonuclease/exonuclease/phosphatase"/>
    <property type="match status" value="1"/>
</dbReference>
<proteinExistence type="predicted"/>
<dbReference type="AlphaFoldDB" id="A0AAV4GKG2"/>
<organism evidence="2 3">
    <name type="scientific">Elysia marginata</name>
    <dbReference type="NCBI Taxonomy" id="1093978"/>
    <lineage>
        <taxon>Eukaryota</taxon>
        <taxon>Metazoa</taxon>
        <taxon>Spiralia</taxon>
        <taxon>Lophotrochozoa</taxon>
        <taxon>Mollusca</taxon>
        <taxon>Gastropoda</taxon>
        <taxon>Heterobranchia</taxon>
        <taxon>Euthyneura</taxon>
        <taxon>Panpulmonata</taxon>
        <taxon>Sacoglossa</taxon>
        <taxon>Placobranchoidea</taxon>
        <taxon>Plakobranchidae</taxon>
        <taxon>Elysia</taxon>
    </lineage>
</organism>
<evidence type="ECO:0000313" key="3">
    <source>
        <dbReference type="Proteomes" id="UP000762676"/>
    </source>
</evidence>
<comment type="caution">
    <text evidence="2">The sequence shown here is derived from an EMBL/GenBank/DDBJ whole genome shotgun (WGS) entry which is preliminary data.</text>
</comment>
<dbReference type="InterPro" id="IPR036691">
    <property type="entry name" value="Endo/exonu/phosph_ase_sf"/>
</dbReference>
<accession>A0AAV4GKG2</accession>
<name>A0AAV4GKG2_9GAST</name>
<dbReference type="SUPFAM" id="SSF56219">
    <property type="entry name" value="DNase I-like"/>
    <property type="match status" value="1"/>
</dbReference>
<dbReference type="EMBL" id="BMAT01012094">
    <property type="protein sequence ID" value="GFR85764.1"/>
    <property type="molecule type" value="Genomic_DNA"/>
</dbReference>
<evidence type="ECO:0000256" key="1">
    <source>
        <dbReference type="SAM" id="MobiDB-lite"/>
    </source>
</evidence>
<reference evidence="2 3" key="1">
    <citation type="journal article" date="2021" name="Elife">
        <title>Chloroplast acquisition without the gene transfer in kleptoplastic sea slugs, Plakobranchus ocellatus.</title>
        <authorList>
            <person name="Maeda T."/>
            <person name="Takahashi S."/>
            <person name="Yoshida T."/>
            <person name="Shimamura S."/>
            <person name="Takaki Y."/>
            <person name="Nagai Y."/>
            <person name="Toyoda A."/>
            <person name="Suzuki Y."/>
            <person name="Arimoto A."/>
            <person name="Ishii H."/>
            <person name="Satoh N."/>
            <person name="Nishiyama T."/>
            <person name="Hasebe M."/>
            <person name="Maruyama T."/>
            <person name="Minagawa J."/>
            <person name="Obokata J."/>
            <person name="Shigenobu S."/>
        </authorList>
    </citation>
    <scope>NUCLEOTIDE SEQUENCE [LARGE SCALE GENOMIC DNA]</scope>
</reference>
<feature type="region of interest" description="Disordered" evidence="1">
    <location>
        <begin position="1"/>
        <end position="58"/>
    </location>
</feature>
<dbReference type="Proteomes" id="UP000762676">
    <property type="component" value="Unassembled WGS sequence"/>
</dbReference>